<evidence type="ECO:0000256" key="1">
    <source>
        <dbReference type="SAM" id="MobiDB-lite"/>
    </source>
</evidence>
<comment type="caution">
    <text evidence="2">The sequence shown here is derived from an EMBL/GenBank/DDBJ whole genome shotgun (WGS) entry which is preliminary data.</text>
</comment>
<evidence type="ECO:0000313" key="2">
    <source>
        <dbReference type="EMBL" id="EKT76871.1"/>
    </source>
</evidence>
<reference evidence="2 3" key="1">
    <citation type="journal article" date="2013" name="Genome Announc.">
        <title>Draft Genome Sequence of Rhodococcus opacus Strain M213 Shows a Diverse Catabolic Potential.</title>
        <authorList>
            <person name="Pathak A."/>
            <person name="Green S.J."/>
            <person name="Ogram A."/>
            <person name="Chauhan A."/>
        </authorList>
    </citation>
    <scope>NUCLEOTIDE SEQUENCE [LARGE SCALE GENOMIC DNA]</scope>
    <source>
        <strain evidence="2 3">M213</strain>
    </source>
</reference>
<dbReference type="AlphaFoldDB" id="K8X7S9"/>
<name>K8X7S9_RHOOP</name>
<organism evidence="2 3">
    <name type="scientific">Rhodococcus opacus M213</name>
    <dbReference type="NCBI Taxonomy" id="1129896"/>
    <lineage>
        <taxon>Bacteria</taxon>
        <taxon>Bacillati</taxon>
        <taxon>Actinomycetota</taxon>
        <taxon>Actinomycetes</taxon>
        <taxon>Mycobacteriales</taxon>
        <taxon>Nocardiaceae</taxon>
        <taxon>Rhodococcus</taxon>
    </lineage>
</organism>
<dbReference type="RefSeq" id="WP_005264886.1">
    <property type="nucleotide sequence ID" value="NZ_AJYC02000189.1"/>
</dbReference>
<proteinExistence type="predicted"/>
<sequence>MLKRAYRASPLHPQQSTDQRSTFDKFVEQIELRVSEEPFFGTCAGIVALWVVSMPLEKLNCSTRSTAV</sequence>
<accession>K8X7S9</accession>
<feature type="region of interest" description="Disordered" evidence="1">
    <location>
        <begin position="1"/>
        <end position="20"/>
    </location>
</feature>
<protein>
    <submittedName>
        <fullName evidence="2">Uncharacterized protein</fullName>
    </submittedName>
</protein>
<gene>
    <name evidence="2" type="ORF">WSS_A40680</name>
</gene>
<dbReference type="EMBL" id="AJYC02000189">
    <property type="protein sequence ID" value="EKT76871.1"/>
    <property type="molecule type" value="Genomic_DNA"/>
</dbReference>
<evidence type="ECO:0000313" key="3">
    <source>
        <dbReference type="Proteomes" id="UP000005951"/>
    </source>
</evidence>
<dbReference type="Proteomes" id="UP000005951">
    <property type="component" value="Unassembled WGS sequence"/>
</dbReference>